<dbReference type="PANTHER" id="PTHR11668:SF300">
    <property type="entry name" value="SERINE_THREONINE-PROTEIN PHOSPHATASE"/>
    <property type="match status" value="1"/>
</dbReference>
<dbReference type="PANTHER" id="PTHR11668">
    <property type="entry name" value="SERINE/THREONINE PROTEIN PHOSPHATASE"/>
    <property type="match status" value="1"/>
</dbReference>
<dbReference type="SMART" id="SM00156">
    <property type="entry name" value="PP2Ac"/>
    <property type="match status" value="1"/>
</dbReference>
<dbReference type="InterPro" id="IPR004843">
    <property type="entry name" value="Calcineurin-like_PHP"/>
</dbReference>
<keyword evidence="4" id="KW-0904">Protein phosphatase</keyword>
<comment type="catalytic activity">
    <reaction evidence="6">
        <text>O-phospho-L-seryl-[protein] + H2O = L-seryl-[protein] + phosphate</text>
        <dbReference type="Rhea" id="RHEA:20629"/>
        <dbReference type="Rhea" id="RHEA-COMP:9863"/>
        <dbReference type="Rhea" id="RHEA-COMP:11604"/>
        <dbReference type="ChEBI" id="CHEBI:15377"/>
        <dbReference type="ChEBI" id="CHEBI:29999"/>
        <dbReference type="ChEBI" id="CHEBI:43474"/>
        <dbReference type="ChEBI" id="CHEBI:83421"/>
        <dbReference type="EC" id="3.1.3.16"/>
    </reaction>
</comment>
<keyword evidence="3 8" id="KW-0378">Hydrolase</keyword>
<evidence type="ECO:0000256" key="8">
    <source>
        <dbReference type="RuleBase" id="RU004273"/>
    </source>
</evidence>
<evidence type="ECO:0000256" key="1">
    <source>
        <dbReference type="ARBA" id="ARBA00001936"/>
    </source>
</evidence>
<dbReference type="Gene3D" id="3.60.21.10">
    <property type="match status" value="1"/>
</dbReference>
<evidence type="ECO:0000256" key="6">
    <source>
        <dbReference type="ARBA" id="ARBA00047761"/>
    </source>
</evidence>
<proteinExistence type="inferred from homology"/>
<comment type="cofactor">
    <cofactor evidence="1">
        <name>Mn(2+)</name>
        <dbReference type="ChEBI" id="CHEBI:29035"/>
    </cofactor>
</comment>
<dbReference type="InterPro" id="IPR006186">
    <property type="entry name" value="Ser/Thr-sp_prot-phosphatase"/>
</dbReference>
<evidence type="ECO:0000256" key="3">
    <source>
        <dbReference type="ARBA" id="ARBA00022801"/>
    </source>
</evidence>
<evidence type="ECO:0000256" key="4">
    <source>
        <dbReference type="ARBA" id="ARBA00022912"/>
    </source>
</evidence>
<keyword evidence="11" id="KW-1185">Reference proteome</keyword>
<evidence type="ECO:0000259" key="9">
    <source>
        <dbReference type="PROSITE" id="PS00125"/>
    </source>
</evidence>
<evidence type="ECO:0000256" key="7">
    <source>
        <dbReference type="ARBA" id="ARBA00048336"/>
    </source>
</evidence>
<evidence type="ECO:0000256" key="5">
    <source>
        <dbReference type="ARBA" id="ARBA00023211"/>
    </source>
</evidence>
<protein>
    <recommendedName>
        <fullName evidence="8">Serine/threonine-protein phosphatase</fullName>
        <ecNumber evidence="8">3.1.3.16</ecNumber>
    </recommendedName>
</protein>
<reference evidence="10 11" key="1">
    <citation type="submission" date="2024-04" db="EMBL/GenBank/DDBJ databases">
        <title>Tritrichomonas musculus Genome.</title>
        <authorList>
            <person name="Alves-Ferreira E."/>
            <person name="Grigg M."/>
            <person name="Lorenzi H."/>
            <person name="Galac M."/>
        </authorList>
    </citation>
    <scope>NUCLEOTIDE SEQUENCE [LARGE SCALE GENOMIC DNA]</scope>
    <source>
        <strain evidence="10 11">EAF2021</strain>
    </source>
</reference>
<dbReference type="PROSITE" id="PS00125">
    <property type="entry name" value="SER_THR_PHOSPHATASE"/>
    <property type="match status" value="1"/>
</dbReference>
<dbReference type="Proteomes" id="UP001470230">
    <property type="component" value="Unassembled WGS sequence"/>
</dbReference>
<dbReference type="CDD" id="cd00144">
    <property type="entry name" value="MPP_PPP_family"/>
    <property type="match status" value="1"/>
</dbReference>
<dbReference type="InterPro" id="IPR050341">
    <property type="entry name" value="PP1_catalytic_subunit"/>
</dbReference>
<dbReference type="SUPFAM" id="SSF56300">
    <property type="entry name" value="Metallo-dependent phosphatases"/>
    <property type="match status" value="1"/>
</dbReference>
<sequence length="319" mass="36748">MTLNQKETQLFENFSSCILENYSKSQTKNSEINFDLNTSLKIIKKVTKILKKEPNILHLASNPRKSDFVIVGDIHGSINSLIRIFSCQGDPSKTQYLFLGDYVDRGSNSCEVIILLYTFKCLYPDNIYLIRGNHEFEDMTHQNGFEEECLNRIQPKKEGKKFYQNIIKTFRFLPICSILNDKFFCVHGGISSSIKDRSQLSYAHKVGPLLSSSDNVQIDFFWSDPSNLTLEYDENPNRHHMDFHIFGKNALKKFLHNNHFDLVIRAHEYTKDGYNWPFGINGGILTVFSSLNYCNLSNNAAIVLISDDDKIDIMKIKEA</sequence>
<dbReference type="EMBL" id="JAPFFF010000003">
    <property type="protein sequence ID" value="KAK8895358.1"/>
    <property type="molecule type" value="Genomic_DNA"/>
</dbReference>
<feature type="domain" description="Serine/threonine specific protein phosphatases" evidence="9">
    <location>
        <begin position="130"/>
        <end position="135"/>
    </location>
</feature>
<accession>A0ABR2KW64</accession>
<dbReference type="EC" id="3.1.3.16" evidence="8"/>
<comment type="caution">
    <text evidence="10">The sequence shown here is derived from an EMBL/GenBank/DDBJ whole genome shotgun (WGS) entry which is preliminary data.</text>
</comment>
<evidence type="ECO:0000256" key="2">
    <source>
        <dbReference type="ARBA" id="ARBA00022723"/>
    </source>
</evidence>
<dbReference type="Pfam" id="PF00149">
    <property type="entry name" value="Metallophos"/>
    <property type="match status" value="1"/>
</dbReference>
<comment type="similarity">
    <text evidence="8">Belongs to the PPP phosphatase family.</text>
</comment>
<evidence type="ECO:0000313" key="11">
    <source>
        <dbReference type="Proteomes" id="UP001470230"/>
    </source>
</evidence>
<comment type="catalytic activity">
    <reaction evidence="7 8">
        <text>O-phospho-L-threonyl-[protein] + H2O = L-threonyl-[protein] + phosphate</text>
        <dbReference type="Rhea" id="RHEA:47004"/>
        <dbReference type="Rhea" id="RHEA-COMP:11060"/>
        <dbReference type="Rhea" id="RHEA-COMP:11605"/>
        <dbReference type="ChEBI" id="CHEBI:15377"/>
        <dbReference type="ChEBI" id="CHEBI:30013"/>
        <dbReference type="ChEBI" id="CHEBI:43474"/>
        <dbReference type="ChEBI" id="CHEBI:61977"/>
        <dbReference type="EC" id="3.1.3.16"/>
    </reaction>
</comment>
<dbReference type="PRINTS" id="PR00114">
    <property type="entry name" value="STPHPHTASE"/>
</dbReference>
<name>A0ABR2KW64_9EUKA</name>
<keyword evidence="5" id="KW-0464">Manganese</keyword>
<gene>
    <name evidence="10" type="ORF">M9Y10_023820</name>
</gene>
<evidence type="ECO:0000313" key="10">
    <source>
        <dbReference type="EMBL" id="KAK8895358.1"/>
    </source>
</evidence>
<dbReference type="InterPro" id="IPR029052">
    <property type="entry name" value="Metallo-depent_PP-like"/>
</dbReference>
<keyword evidence="2" id="KW-0479">Metal-binding</keyword>
<organism evidence="10 11">
    <name type="scientific">Tritrichomonas musculus</name>
    <dbReference type="NCBI Taxonomy" id="1915356"/>
    <lineage>
        <taxon>Eukaryota</taxon>
        <taxon>Metamonada</taxon>
        <taxon>Parabasalia</taxon>
        <taxon>Tritrichomonadida</taxon>
        <taxon>Tritrichomonadidae</taxon>
        <taxon>Tritrichomonas</taxon>
    </lineage>
</organism>